<feature type="DNA-binding region" description="Homeobox" evidence="9">
    <location>
        <begin position="113"/>
        <end position="172"/>
    </location>
</feature>
<dbReference type="InterPro" id="IPR001356">
    <property type="entry name" value="HD"/>
</dbReference>
<evidence type="ECO:0000256" key="1">
    <source>
        <dbReference type="ARBA" id="ARBA00004123"/>
    </source>
</evidence>
<evidence type="ECO:0000256" key="5">
    <source>
        <dbReference type="ARBA" id="ARBA00023125"/>
    </source>
</evidence>
<accession>A0AAD8N147</accession>
<feature type="domain" description="Homeobox" evidence="13">
    <location>
        <begin position="111"/>
        <end position="171"/>
    </location>
</feature>
<feature type="region of interest" description="Disordered" evidence="12">
    <location>
        <begin position="82"/>
        <end position="139"/>
    </location>
</feature>
<evidence type="ECO:0000256" key="12">
    <source>
        <dbReference type="SAM" id="MobiDB-lite"/>
    </source>
</evidence>
<evidence type="ECO:0000259" key="13">
    <source>
        <dbReference type="PROSITE" id="PS50071"/>
    </source>
</evidence>
<dbReference type="InterPro" id="IPR009057">
    <property type="entry name" value="Homeodomain-like_sf"/>
</dbReference>
<keyword evidence="5 9" id="KW-0238">DNA-binding</keyword>
<feature type="compositionally biased region" description="Basic residues" evidence="12">
    <location>
        <begin position="109"/>
        <end position="121"/>
    </location>
</feature>
<dbReference type="EMBL" id="JAUIZM010000003">
    <property type="protein sequence ID" value="KAK1392734.1"/>
    <property type="molecule type" value="Genomic_DNA"/>
</dbReference>
<evidence type="ECO:0000256" key="6">
    <source>
        <dbReference type="ARBA" id="ARBA00023155"/>
    </source>
</evidence>
<feature type="compositionally biased region" description="Basic and acidic residues" evidence="12">
    <location>
        <begin position="130"/>
        <end position="139"/>
    </location>
</feature>
<keyword evidence="16" id="KW-1185">Reference proteome</keyword>
<dbReference type="SUPFAM" id="SSF46689">
    <property type="entry name" value="Homeodomain-like"/>
    <property type="match status" value="1"/>
</dbReference>
<keyword evidence="4 11" id="KW-0175">Coiled coil</keyword>
<dbReference type="Pfam" id="PF00046">
    <property type="entry name" value="Homeodomain"/>
    <property type="match status" value="1"/>
</dbReference>
<dbReference type="CDD" id="cd00086">
    <property type="entry name" value="homeodomain"/>
    <property type="match status" value="1"/>
</dbReference>
<dbReference type="Pfam" id="PF25797">
    <property type="entry name" value="PDF2_C"/>
    <property type="match status" value="1"/>
</dbReference>
<keyword evidence="3" id="KW-0805">Transcription regulation</keyword>
<reference evidence="15" key="2">
    <citation type="submission" date="2023-05" db="EMBL/GenBank/DDBJ databases">
        <authorList>
            <person name="Schelkunov M.I."/>
        </authorList>
    </citation>
    <scope>NUCLEOTIDE SEQUENCE</scope>
    <source>
        <strain evidence="15">Hsosn_3</strain>
        <tissue evidence="15">Leaf</tissue>
    </source>
</reference>
<dbReference type="SMART" id="SM00234">
    <property type="entry name" value="START"/>
    <property type="match status" value="1"/>
</dbReference>
<evidence type="ECO:0000259" key="14">
    <source>
        <dbReference type="PROSITE" id="PS50848"/>
    </source>
</evidence>
<dbReference type="InterPro" id="IPR002913">
    <property type="entry name" value="START_lipid-bd_dom"/>
</dbReference>
<dbReference type="PANTHER" id="PTHR45654">
    <property type="entry name" value="HOMEOBOX-LEUCINE ZIPPER PROTEIN MERISTEM L1"/>
    <property type="match status" value="1"/>
</dbReference>
<dbReference type="Gene3D" id="3.30.530.20">
    <property type="match status" value="1"/>
</dbReference>
<sequence length="815" mass="88935">MSLGGFFGNGGGGDAGLLFDSLYTTNYMNISPIPRHHLLSPPIVQPVFNSSALSLALKPKMEGLDEMGLIGGNFESGAMVKDREEEFESKSGSEHMEAASGDEQERPKGKSKRKKKYHRHTPYQIQELEGSFKENPHPDEKQRLELGKRLTLENKQVKFWFQNRRTQMKTQLERHENLILKQENDKLRIENIAIKEAMRNPICSGCGGGAILGEISFEENHLRIENARLKDELNRMSVLTGKFLGRPLSPLAGPFPPARSNFNLDLAVGRNVFGGLGPEEAALPMGFDFGSGVSNTVLTMPSTKPSIGMTGLNTPFEKSLLLELASNAMNELLKLTQIDSPLWLRSLNGGGEALNFEEYTRIITPCIDKTPGLRTEGTRATGLSTINSVAFVEMMMDANHWGEMFPGMIGKSYTLDVISSGMGGSIDGALQLMHAEIQVISPLVPTRQVRFLRFCKQHGDGVWAVVDVSIDVIQEVPNGQTFMHCRRLPSGCVVQDMPDGYSKIIWVEHTEYDESSIHHMYRPLLRSGMGFGAQKWVATLQRQCDFLATIMPSAGPTEDHSVITPTGKTSMAKLAQRMTRNFCAGVCATTHNWEVVQVGNVGKGARLMTRKSVHSLGEPSGIVLSATLSIWMPVQQQQLFDLLQNEELRSRWDLLSHGGQMHQMVCIAKGQDCGNKISLLSANATGGNSNQSNVLILQETSNDAFGSLIVSAAVDMSSMNVVMNGRDSACIAILPSGFAIVPDCFPDSAGPSSSHEMVGKESSGDAAASGSLLTVGFQIMINDFPAAKLTAESVETVNNLISRTIQGIKEALNCN</sequence>
<protein>
    <submittedName>
        <fullName evidence="15">Homeobox-leucine zipper protein ANTHOCYANINLESS 2</fullName>
    </submittedName>
</protein>
<evidence type="ECO:0000256" key="4">
    <source>
        <dbReference type="ARBA" id="ARBA00023054"/>
    </source>
</evidence>
<name>A0AAD8N147_9APIA</name>
<keyword evidence="6 9" id="KW-0371">Homeobox</keyword>
<evidence type="ECO:0000256" key="2">
    <source>
        <dbReference type="ARBA" id="ARBA00006789"/>
    </source>
</evidence>
<dbReference type="InterPro" id="IPR023393">
    <property type="entry name" value="START-like_dom_sf"/>
</dbReference>
<dbReference type="FunFam" id="1.10.10.60:FF:000229">
    <property type="entry name" value="Homeobox-leucine zipper protein HDG1"/>
    <property type="match status" value="1"/>
</dbReference>
<organism evidence="15 16">
    <name type="scientific">Heracleum sosnowskyi</name>
    <dbReference type="NCBI Taxonomy" id="360622"/>
    <lineage>
        <taxon>Eukaryota</taxon>
        <taxon>Viridiplantae</taxon>
        <taxon>Streptophyta</taxon>
        <taxon>Embryophyta</taxon>
        <taxon>Tracheophyta</taxon>
        <taxon>Spermatophyta</taxon>
        <taxon>Magnoliopsida</taxon>
        <taxon>eudicotyledons</taxon>
        <taxon>Gunneridae</taxon>
        <taxon>Pentapetalae</taxon>
        <taxon>asterids</taxon>
        <taxon>campanulids</taxon>
        <taxon>Apiales</taxon>
        <taxon>Apiaceae</taxon>
        <taxon>Apioideae</taxon>
        <taxon>apioid superclade</taxon>
        <taxon>Tordylieae</taxon>
        <taxon>Tordyliinae</taxon>
        <taxon>Heracleum</taxon>
    </lineage>
</organism>
<keyword evidence="8 9" id="KW-0539">Nucleus</keyword>
<comment type="caution">
    <text evidence="15">The sequence shown here is derived from an EMBL/GenBank/DDBJ whole genome shotgun (WGS) entry which is preliminary data.</text>
</comment>
<evidence type="ECO:0000256" key="11">
    <source>
        <dbReference type="SAM" id="Coils"/>
    </source>
</evidence>
<reference evidence="15" key="1">
    <citation type="submission" date="2023-02" db="EMBL/GenBank/DDBJ databases">
        <title>Genome of toxic invasive species Heracleum sosnowskyi carries increased number of genes despite the absence of recent whole-genome duplications.</title>
        <authorList>
            <person name="Schelkunov M."/>
            <person name="Shtratnikova V."/>
            <person name="Makarenko M."/>
            <person name="Klepikova A."/>
            <person name="Omelchenko D."/>
            <person name="Novikova G."/>
            <person name="Obukhova E."/>
            <person name="Bogdanov V."/>
            <person name="Penin A."/>
            <person name="Logacheva M."/>
        </authorList>
    </citation>
    <scope>NUCLEOTIDE SEQUENCE</scope>
    <source>
        <strain evidence="15">Hsosn_3</strain>
        <tissue evidence="15">Leaf</tissue>
    </source>
</reference>
<dbReference type="GO" id="GO:0008289">
    <property type="term" value="F:lipid binding"/>
    <property type="evidence" value="ECO:0007669"/>
    <property type="project" value="InterPro"/>
</dbReference>
<dbReference type="Gene3D" id="1.10.10.60">
    <property type="entry name" value="Homeodomain-like"/>
    <property type="match status" value="1"/>
</dbReference>
<evidence type="ECO:0000256" key="7">
    <source>
        <dbReference type="ARBA" id="ARBA00023163"/>
    </source>
</evidence>
<keyword evidence="7" id="KW-0804">Transcription</keyword>
<dbReference type="PROSITE" id="PS50848">
    <property type="entry name" value="START"/>
    <property type="match status" value="1"/>
</dbReference>
<dbReference type="GO" id="GO:0003677">
    <property type="term" value="F:DNA binding"/>
    <property type="evidence" value="ECO:0007669"/>
    <property type="project" value="UniProtKB-UniRule"/>
</dbReference>
<dbReference type="GO" id="GO:0005634">
    <property type="term" value="C:nucleus"/>
    <property type="evidence" value="ECO:0007669"/>
    <property type="project" value="UniProtKB-SubCell"/>
</dbReference>
<dbReference type="Pfam" id="PF01852">
    <property type="entry name" value="START"/>
    <property type="match status" value="1"/>
</dbReference>
<gene>
    <name evidence="15" type="ORF">POM88_011790</name>
</gene>
<dbReference type="PROSITE" id="PS50071">
    <property type="entry name" value="HOMEOBOX_2"/>
    <property type="match status" value="1"/>
</dbReference>
<dbReference type="AlphaFoldDB" id="A0AAD8N147"/>
<feature type="coiled-coil region" evidence="11">
    <location>
        <begin position="165"/>
        <end position="200"/>
    </location>
</feature>
<evidence type="ECO:0000256" key="3">
    <source>
        <dbReference type="ARBA" id="ARBA00023015"/>
    </source>
</evidence>
<comment type="subcellular location">
    <subcellularLocation>
        <location evidence="1 9 10">Nucleus</location>
    </subcellularLocation>
</comment>
<dbReference type="PANTHER" id="PTHR45654:SF69">
    <property type="entry name" value="HOMEOBOX-LEUCINE ZIPPER PROTEIN ANTHOCYANINLESS 2-LIKE"/>
    <property type="match status" value="1"/>
</dbReference>
<feature type="domain" description="START" evidence="14">
    <location>
        <begin position="314"/>
        <end position="549"/>
    </location>
</feature>
<dbReference type="CDD" id="cd08875">
    <property type="entry name" value="START_ArGLABRA2_like"/>
    <property type="match status" value="1"/>
</dbReference>
<proteinExistence type="inferred from homology"/>
<feature type="compositionally biased region" description="Basic and acidic residues" evidence="12">
    <location>
        <begin position="82"/>
        <end position="108"/>
    </location>
</feature>
<dbReference type="InterPro" id="IPR042160">
    <property type="entry name" value="HD-Zip_IV"/>
</dbReference>
<evidence type="ECO:0000256" key="8">
    <source>
        <dbReference type="ARBA" id="ARBA00023242"/>
    </source>
</evidence>
<evidence type="ECO:0000256" key="9">
    <source>
        <dbReference type="PROSITE-ProRule" id="PRU00108"/>
    </source>
</evidence>
<dbReference type="InterPro" id="IPR057993">
    <property type="entry name" value="HD-Zip_IV_C"/>
</dbReference>
<evidence type="ECO:0000313" key="15">
    <source>
        <dbReference type="EMBL" id="KAK1392734.1"/>
    </source>
</evidence>
<evidence type="ECO:0000313" key="16">
    <source>
        <dbReference type="Proteomes" id="UP001237642"/>
    </source>
</evidence>
<dbReference type="Proteomes" id="UP001237642">
    <property type="component" value="Unassembled WGS sequence"/>
</dbReference>
<comment type="similarity">
    <text evidence="2">Belongs to the HD-ZIP homeobox family. Class IV subfamily.</text>
</comment>
<evidence type="ECO:0000256" key="10">
    <source>
        <dbReference type="RuleBase" id="RU000682"/>
    </source>
</evidence>
<dbReference type="SUPFAM" id="SSF55961">
    <property type="entry name" value="Bet v1-like"/>
    <property type="match status" value="2"/>
</dbReference>
<dbReference type="SMART" id="SM00389">
    <property type="entry name" value="HOX"/>
    <property type="match status" value="1"/>
</dbReference>